<evidence type="ECO:0000313" key="2">
    <source>
        <dbReference type="EMBL" id="KUM49751.1"/>
    </source>
</evidence>
<dbReference type="EMBL" id="LKAM01000002">
    <property type="protein sequence ID" value="KUM49751.1"/>
    <property type="molecule type" value="Genomic_DNA"/>
</dbReference>
<proteinExistence type="predicted"/>
<reference evidence="2" key="1">
    <citation type="journal article" date="2015" name="Genome Biol. Evol.">
        <title>Organellar Genomes of White Spruce (Picea glauca): Assembly and Annotation.</title>
        <authorList>
            <person name="Jackman S.D."/>
            <person name="Warren R.L."/>
            <person name="Gibb E.A."/>
            <person name="Vandervalk B.P."/>
            <person name="Mohamadi H."/>
            <person name="Chu J."/>
            <person name="Raymond A."/>
            <person name="Pleasance S."/>
            <person name="Coope R."/>
            <person name="Wildung M.R."/>
            <person name="Ritland C.E."/>
            <person name="Bousquet J."/>
            <person name="Jones S.J."/>
            <person name="Bohlmann J."/>
            <person name="Birol I."/>
        </authorList>
    </citation>
    <scope>NUCLEOTIDE SEQUENCE [LARGE SCALE GENOMIC DNA]</scope>
    <source>
        <tissue evidence="2">Flushing bud</tissue>
    </source>
</reference>
<geneLocation type="mitochondrion" evidence="2"/>
<name>A0A101M2B7_PICGL</name>
<evidence type="ECO:0000256" key="1">
    <source>
        <dbReference type="SAM" id="MobiDB-lite"/>
    </source>
</evidence>
<protein>
    <submittedName>
        <fullName evidence="2">Uncharacterized protein</fullName>
    </submittedName>
</protein>
<feature type="region of interest" description="Disordered" evidence="1">
    <location>
        <begin position="1"/>
        <end position="25"/>
    </location>
</feature>
<comment type="caution">
    <text evidence="2">The sequence shown here is derived from an EMBL/GenBank/DDBJ whole genome shotgun (WGS) entry which is preliminary data.</text>
</comment>
<keyword evidence="2" id="KW-0496">Mitochondrion</keyword>
<accession>A0A101M2B7</accession>
<dbReference type="AlphaFoldDB" id="A0A101M2B7"/>
<gene>
    <name evidence="2" type="ORF">ABT39_MTgene2978</name>
</gene>
<feature type="compositionally biased region" description="Polar residues" evidence="1">
    <location>
        <begin position="10"/>
        <end position="21"/>
    </location>
</feature>
<organism evidence="2">
    <name type="scientific">Picea glauca</name>
    <name type="common">White spruce</name>
    <name type="synonym">Pinus glauca</name>
    <dbReference type="NCBI Taxonomy" id="3330"/>
    <lineage>
        <taxon>Eukaryota</taxon>
        <taxon>Viridiplantae</taxon>
        <taxon>Streptophyta</taxon>
        <taxon>Embryophyta</taxon>
        <taxon>Tracheophyta</taxon>
        <taxon>Spermatophyta</taxon>
        <taxon>Pinopsida</taxon>
        <taxon>Pinidae</taxon>
        <taxon>Conifers I</taxon>
        <taxon>Pinales</taxon>
        <taxon>Pinaceae</taxon>
        <taxon>Picea</taxon>
    </lineage>
</organism>
<sequence>MQVRYGYGNNGSYNCPGSSNALPRVNRTDASNLAFSQSATDNTMTSTKMTRS</sequence>